<sequence>MYASISADIVASTSLSVNETIRLKRAIEELLGLLEKEFPGFWGRLVKGDYLECILPEPRKIFRIALILKTFIKAFDVSLTKYNQQFVTFGIRIAIGIGVMRIVEKAEGIMDGKAIYLSGRGLEKTNSTAKGTMIFCADNMEAYQGVNTVVLLTDALINDATRRQCNVLYYKLLGMNESDIASRMGIRQPAVSQHSKSAKWYCIEEALRYFENLKFEGYE</sequence>
<evidence type="ECO:0000313" key="1">
    <source>
        <dbReference type="EMBL" id="HIZ84907.1"/>
    </source>
</evidence>
<organism evidence="1 2">
    <name type="scientific">Candidatus Coprenecus stercoravium</name>
    <dbReference type="NCBI Taxonomy" id="2840735"/>
    <lineage>
        <taxon>Bacteria</taxon>
        <taxon>Pseudomonadati</taxon>
        <taxon>Bacteroidota</taxon>
        <taxon>Bacteroidia</taxon>
        <taxon>Bacteroidales</taxon>
        <taxon>Rikenellaceae</taxon>
        <taxon>Rikenellaceae incertae sedis</taxon>
        <taxon>Candidatus Coprenecus</taxon>
    </lineage>
</organism>
<reference evidence="1" key="2">
    <citation type="submission" date="2021-04" db="EMBL/GenBank/DDBJ databases">
        <authorList>
            <person name="Gilroy R."/>
        </authorList>
    </citation>
    <scope>NUCLEOTIDE SEQUENCE</scope>
    <source>
        <strain evidence="1">Gambia16-554</strain>
    </source>
</reference>
<comment type="caution">
    <text evidence="1">The sequence shown here is derived from an EMBL/GenBank/DDBJ whole genome shotgun (WGS) entry which is preliminary data.</text>
</comment>
<proteinExistence type="predicted"/>
<accession>A0A9D2KA44</accession>
<dbReference type="EMBL" id="DXAW01000008">
    <property type="protein sequence ID" value="HIZ84907.1"/>
    <property type="molecule type" value="Genomic_DNA"/>
</dbReference>
<protein>
    <submittedName>
        <fullName evidence="1">RNA polymerase subunit sigma-70</fullName>
    </submittedName>
</protein>
<reference evidence="1" key="1">
    <citation type="journal article" date="2021" name="PeerJ">
        <title>Extensive microbial diversity within the chicken gut microbiome revealed by metagenomics and culture.</title>
        <authorList>
            <person name="Gilroy R."/>
            <person name="Ravi A."/>
            <person name="Getino M."/>
            <person name="Pursley I."/>
            <person name="Horton D.L."/>
            <person name="Alikhan N.F."/>
            <person name="Baker D."/>
            <person name="Gharbi K."/>
            <person name="Hall N."/>
            <person name="Watson M."/>
            <person name="Adriaenssens E.M."/>
            <person name="Foster-Nyarko E."/>
            <person name="Jarju S."/>
            <person name="Secka A."/>
            <person name="Antonio M."/>
            <person name="Oren A."/>
            <person name="Chaudhuri R.R."/>
            <person name="La Ragione R."/>
            <person name="Hildebrand F."/>
            <person name="Pallen M.J."/>
        </authorList>
    </citation>
    <scope>NUCLEOTIDE SEQUENCE</scope>
    <source>
        <strain evidence="1">Gambia16-554</strain>
    </source>
</reference>
<name>A0A9D2KA44_9BACT</name>
<dbReference type="Proteomes" id="UP000824115">
    <property type="component" value="Unassembled WGS sequence"/>
</dbReference>
<gene>
    <name evidence="1" type="ORF">IAC04_00215</name>
</gene>
<evidence type="ECO:0000313" key="2">
    <source>
        <dbReference type="Proteomes" id="UP000824115"/>
    </source>
</evidence>
<dbReference type="AlphaFoldDB" id="A0A9D2KA44"/>